<feature type="transmembrane region" description="Helical" evidence="2">
    <location>
        <begin position="28"/>
        <end position="48"/>
    </location>
</feature>
<evidence type="ECO:0000313" key="4">
    <source>
        <dbReference type="Proteomes" id="UP001303046"/>
    </source>
</evidence>
<keyword evidence="2" id="KW-0472">Membrane</keyword>
<keyword evidence="2" id="KW-1133">Transmembrane helix</keyword>
<sequence length="210" mass="24836">MSHLRGFRVYGGGRMQRKDPPPAPPSHWWFLAGTVTVNSLMFWAFYMWQRYREEGRHFNLLEWASSLTTSNKDPCTDCIGSKSKGVPIDYEDVQANLDEMREEILALRREKLIYQKQIAKLEKKMLSQEKELEELRARMDTVQKITIDVQKRYDLVFRNIVLLAPVFYQPPVQDLRNQRYLKIFGITTFWVYEGADEKTRLLCSDDSEED</sequence>
<comment type="caution">
    <text evidence="3">The sequence shown here is derived from an EMBL/GenBank/DDBJ whole genome shotgun (WGS) entry which is preliminary data.</text>
</comment>
<proteinExistence type="predicted"/>
<name>A0ABR1CR36_NECAM</name>
<protein>
    <submittedName>
        <fullName evidence="3">Uncharacterized protein</fullName>
    </submittedName>
</protein>
<keyword evidence="2" id="KW-0812">Transmembrane</keyword>
<keyword evidence="1" id="KW-0175">Coiled coil</keyword>
<evidence type="ECO:0000256" key="1">
    <source>
        <dbReference type="SAM" id="Coils"/>
    </source>
</evidence>
<evidence type="ECO:0000256" key="2">
    <source>
        <dbReference type="SAM" id="Phobius"/>
    </source>
</evidence>
<accession>A0ABR1CR36</accession>
<dbReference type="EMBL" id="JAVFWL010000003">
    <property type="protein sequence ID" value="KAK6739875.1"/>
    <property type="molecule type" value="Genomic_DNA"/>
</dbReference>
<evidence type="ECO:0000313" key="3">
    <source>
        <dbReference type="EMBL" id="KAK6739875.1"/>
    </source>
</evidence>
<keyword evidence="4" id="KW-1185">Reference proteome</keyword>
<organism evidence="3 4">
    <name type="scientific">Necator americanus</name>
    <name type="common">Human hookworm</name>
    <dbReference type="NCBI Taxonomy" id="51031"/>
    <lineage>
        <taxon>Eukaryota</taxon>
        <taxon>Metazoa</taxon>
        <taxon>Ecdysozoa</taxon>
        <taxon>Nematoda</taxon>
        <taxon>Chromadorea</taxon>
        <taxon>Rhabditida</taxon>
        <taxon>Rhabditina</taxon>
        <taxon>Rhabditomorpha</taxon>
        <taxon>Strongyloidea</taxon>
        <taxon>Ancylostomatidae</taxon>
        <taxon>Bunostominae</taxon>
        <taxon>Necator</taxon>
    </lineage>
</organism>
<feature type="coiled-coil region" evidence="1">
    <location>
        <begin position="90"/>
        <end position="145"/>
    </location>
</feature>
<gene>
    <name evidence="3" type="primary">Necator_chrIII.g9161</name>
    <name evidence="3" type="ORF">RB195_008396</name>
</gene>
<dbReference type="Proteomes" id="UP001303046">
    <property type="component" value="Unassembled WGS sequence"/>
</dbReference>
<reference evidence="3 4" key="1">
    <citation type="submission" date="2023-08" db="EMBL/GenBank/DDBJ databases">
        <title>A Necator americanus chromosomal reference genome.</title>
        <authorList>
            <person name="Ilik V."/>
            <person name="Petrzelkova K.J."/>
            <person name="Pardy F."/>
            <person name="Fuh T."/>
            <person name="Niatou-Singa F.S."/>
            <person name="Gouil Q."/>
            <person name="Baker L."/>
            <person name="Ritchie M.E."/>
            <person name="Jex A.R."/>
            <person name="Gazzola D."/>
            <person name="Li H."/>
            <person name="Toshio Fujiwara R."/>
            <person name="Zhan B."/>
            <person name="Aroian R.V."/>
            <person name="Pafco B."/>
            <person name="Schwarz E.M."/>
        </authorList>
    </citation>
    <scope>NUCLEOTIDE SEQUENCE [LARGE SCALE GENOMIC DNA]</scope>
    <source>
        <strain evidence="3 4">Aroian</strain>
        <tissue evidence="3">Whole animal</tissue>
    </source>
</reference>